<dbReference type="EMBL" id="JAIWYP010000010">
    <property type="protein sequence ID" value="KAH3747441.1"/>
    <property type="molecule type" value="Genomic_DNA"/>
</dbReference>
<sequence>MMPYESKHQQDGDLQNMCENRHILVRTSLRLAKVDVSIGVTGLCSSKPKSPQ</sequence>
<evidence type="ECO:0000313" key="1">
    <source>
        <dbReference type="EMBL" id="KAH3747441.1"/>
    </source>
</evidence>
<dbReference type="Proteomes" id="UP000828390">
    <property type="component" value="Unassembled WGS sequence"/>
</dbReference>
<evidence type="ECO:0000313" key="2">
    <source>
        <dbReference type="Proteomes" id="UP000828390"/>
    </source>
</evidence>
<dbReference type="AlphaFoldDB" id="A0A9D4DEG5"/>
<keyword evidence="2" id="KW-1185">Reference proteome</keyword>
<reference evidence="1" key="2">
    <citation type="submission" date="2020-11" db="EMBL/GenBank/DDBJ databases">
        <authorList>
            <person name="McCartney M.A."/>
            <person name="Auch B."/>
            <person name="Kono T."/>
            <person name="Mallez S."/>
            <person name="Becker A."/>
            <person name="Gohl D.M."/>
            <person name="Silverstein K.A.T."/>
            <person name="Koren S."/>
            <person name="Bechman K.B."/>
            <person name="Herman A."/>
            <person name="Abrahante J.E."/>
            <person name="Garbe J."/>
        </authorList>
    </citation>
    <scope>NUCLEOTIDE SEQUENCE</scope>
    <source>
        <strain evidence="1">Duluth1</strain>
        <tissue evidence="1">Whole animal</tissue>
    </source>
</reference>
<comment type="caution">
    <text evidence="1">The sequence shown here is derived from an EMBL/GenBank/DDBJ whole genome shotgun (WGS) entry which is preliminary data.</text>
</comment>
<reference evidence="1" key="1">
    <citation type="journal article" date="2019" name="bioRxiv">
        <title>The Genome of the Zebra Mussel, Dreissena polymorpha: A Resource for Invasive Species Research.</title>
        <authorList>
            <person name="McCartney M.A."/>
            <person name="Auch B."/>
            <person name="Kono T."/>
            <person name="Mallez S."/>
            <person name="Zhang Y."/>
            <person name="Obille A."/>
            <person name="Becker A."/>
            <person name="Abrahante J.E."/>
            <person name="Garbe J."/>
            <person name="Badalamenti J.P."/>
            <person name="Herman A."/>
            <person name="Mangelson H."/>
            <person name="Liachko I."/>
            <person name="Sullivan S."/>
            <person name="Sone E.D."/>
            <person name="Koren S."/>
            <person name="Silverstein K.A.T."/>
            <person name="Beckman K.B."/>
            <person name="Gohl D.M."/>
        </authorList>
    </citation>
    <scope>NUCLEOTIDE SEQUENCE</scope>
    <source>
        <strain evidence="1">Duluth1</strain>
        <tissue evidence="1">Whole animal</tissue>
    </source>
</reference>
<protein>
    <submittedName>
        <fullName evidence="1">Uncharacterized protein</fullName>
    </submittedName>
</protein>
<gene>
    <name evidence="1" type="ORF">DPMN_181868</name>
</gene>
<accession>A0A9D4DEG5</accession>
<organism evidence="1 2">
    <name type="scientific">Dreissena polymorpha</name>
    <name type="common">Zebra mussel</name>
    <name type="synonym">Mytilus polymorpha</name>
    <dbReference type="NCBI Taxonomy" id="45954"/>
    <lineage>
        <taxon>Eukaryota</taxon>
        <taxon>Metazoa</taxon>
        <taxon>Spiralia</taxon>
        <taxon>Lophotrochozoa</taxon>
        <taxon>Mollusca</taxon>
        <taxon>Bivalvia</taxon>
        <taxon>Autobranchia</taxon>
        <taxon>Heteroconchia</taxon>
        <taxon>Euheterodonta</taxon>
        <taxon>Imparidentia</taxon>
        <taxon>Neoheterodontei</taxon>
        <taxon>Myida</taxon>
        <taxon>Dreissenoidea</taxon>
        <taxon>Dreissenidae</taxon>
        <taxon>Dreissena</taxon>
    </lineage>
</organism>
<proteinExistence type="predicted"/>
<name>A0A9D4DEG5_DREPO</name>